<dbReference type="InterPro" id="IPR036188">
    <property type="entry name" value="FAD/NAD-bd_sf"/>
</dbReference>
<evidence type="ECO:0000256" key="5">
    <source>
        <dbReference type="ARBA" id="ARBA00023002"/>
    </source>
</evidence>
<feature type="domain" description="FAD-binding" evidence="6">
    <location>
        <begin position="4"/>
        <end position="364"/>
    </location>
</feature>
<dbReference type="PRINTS" id="PR00420">
    <property type="entry name" value="RNGMNOXGNASE"/>
</dbReference>
<comment type="similarity">
    <text evidence="2">Belongs to the PheA/TfdB FAD monooxygenase family.</text>
</comment>
<dbReference type="InterPro" id="IPR002938">
    <property type="entry name" value="FAD-bd"/>
</dbReference>
<comment type="caution">
    <text evidence="8">The sequence shown here is derived from an EMBL/GenBank/DDBJ whole genome shotgun (WGS) entry which is preliminary data.</text>
</comment>
<evidence type="ECO:0008006" key="10">
    <source>
        <dbReference type="Google" id="ProtNLM"/>
    </source>
</evidence>
<dbReference type="SUPFAM" id="SSF52833">
    <property type="entry name" value="Thioredoxin-like"/>
    <property type="match status" value="1"/>
</dbReference>
<dbReference type="EMBL" id="JAACJM010000076">
    <property type="protein sequence ID" value="KAF5350212.1"/>
    <property type="molecule type" value="Genomic_DNA"/>
</dbReference>
<dbReference type="SUPFAM" id="SSF51905">
    <property type="entry name" value="FAD/NAD(P)-binding domain"/>
    <property type="match status" value="1"/>
</dbReference>
<dbReference type="InterPro" id="IPR012941">
    <property type="entry name" value="Phe_hydrox_C_dim_dom"/>
</dbReference>
<dbReference type="AlphaFoldDB" id="A0A8H5D107"/>
<dbReference type="Pfam" id="PF07976">
    <property type="entry name" value="Phe_hydrox_dim"/>
    <property type="match status" value="1"/>
</dbReference>
<keyword evidence="4" id="KW-0274">FAD</keyword>
<evidence type="ECO:0000256" key="4">
    <source>
        <dbReference type="ARBA" id="ARBA00022827"/>
    </source>
</evidence>
<dbReference type="Gene3D" id="3.30.9.10">
    <property type="entry name" value="D-Amino Acid Oxidase, subunit A, domain 2"/>
    <property type="match status" value="1"/>
</dbReference>
<feature type="domain" description="Phenol hydroxylase-like C-terminal dimerisation" evidence="7">
    <location>
        <begin position="513"/>
        <end position="555"/>
    </location>
</feature>
<dbReference type="InterPro" id="IPR050641">
    <property type="entry name" value="RIFMO-like"/>
</dbReference>
<dbReference type="GO" id="GO:0016709">
    <property type="term" value="F:oxidoreductase activity, acting on paired donors, with incorporation or reduction of molecular oxygen, NAD(P)H as one donor, and incorporation of one atom of oxygen"/>
    <property type="evidence" value="ECO:0007669"/>
    <property type="project" value="UniProtKB-ARBA"/>
</dbReference>
<keyword evidence="5" id="KW-0560">Oxidoreductase</keyword>
<name>A0A8H5D107_9AGAR</name>
<evidence type="ECO:0000259" key="6">
    <source>
        <dbReference type="Pfam" id="PF01494"/>
    </source>
</evidence>
<dbReference type="GO" id="GO:0071949">
    <property type="term" value="F:FAD binding"/>
    <property type="evidence" value="ECO:0007669"/>
    <property type="project" value="InterPro"/>
</dbReference>
<reference evidence="8 9" key="1">
    <citation type="journal article" date="2020" name="ISME J.">
        <title>Uncovering the hidden diversity of litter-decomposition mechanisms in mushroom-forming fungi.</title>
        <authorList>
            <person name="Floudas D."/>
            <person name="Bentzer J."/>
            <person name="Ahren D."/>
            <person name="Johansson T."/>
            <person name="Persson P."/>
            <person name="Tunlid A."/>
        </authorList>
    </citation>
    <scope>NUCLEOTIDE SEQUENCE [LARGE SCALE GENOMIC DNA]</scope>
    <source>
        <strain evidence="8 9">CBS 291.85</strain>
    </source>
</reference>
<evidence type="ECO:0000256" key="2">
    <source>
        <dbReference type="ARBA" id="ARBA00007801"/>
    </source>
</evidence>
<proteinExistence type="inferred from homology"/>
<keyword evidence="3" id="KW-0285">Flavoprotein</keyword>
<evidence type="ECO:0000313" key="9">
    <source>
        <dbReference type="Proteomes" id="UP000559256"/>
    </source>
</evidence>
<dbReference type="Gene3D" id="3.50.50.60">
    <property type="entry name" value="FAD/NAD(P)-binding domain"/>
    <property type="match status" value="1"/>
</dbReference>
<evidence type="ECO:0000256" key="1">
    <source>
        <dbReference type="ARBA" id="ARBA00001974"/>
    </source>
</evidence>
<gene>
    <name evidence="8" type="ORF">D9758_007860</name>
</gene>
<evidence type="ECO:0000313" key="8">
    <source>
        <dbReference type="EMBL" id="KAF5350212.1"/>
    </source>
</evidence>
<comment type="cofactor">
    <cofactor evidence="1">
        <name>FAD</name>
        <dbReference type="ChEBI" id="CHEBI:57692"/>
    </cofactor>
</comment>
<dbReference type="PANTHER" id="PTHR43004">
    <property type="entry name" value="TRK SYSTEM POTASSIUM UPTAKE PROTEIN"/>
    <property type="match status" value="1"/>
</dbReference>
<dbReference type="Gene3D" id="3.40.30.120">
    <property type="match status" value="1"/>
</dbReference>
<evidence type="ECO:0000256" key="3">
    <source>
        <dbReference type="ARBA" id="ARBA00022630"/>
    </source>
</evidence>
<dbReference type="Proteomes" id="UP000559256">
    <property type="component" value="Unassembled WGS sequence"/>
</dbReference>
<keyword evidence="9" id="KW-1185">Reference proteome</keyword>
<dbReference type="OrthoDB" id="2690153at2759"/>
<organism evidence="8 9">
    <name type="scientific">Tetrapyrgos nigripes</name>
    <dbReference type="NCBI Taxonomy" id="182062"/>
    <lineage>
        <taxon>Eukaryota</taxon>
        <taxon>Fungi</taxon>
        <taxon>Dikarya</taxon>
        <taxon>Basidiomycota</taxon>
        <taxon>Agaricomycotina</taxon>
        <taxon>Agaricomycetes</taxon>
        <taxon>Agaricomycetidae</taxon>
        <taxon>Agaricales</taxon>
        <taxon>Marasmiineae</taxon>
        <taxon>Marasmiaceae</taxon>
        <taxon>Tetrapyrgos</taxon>
    </lineage>
</organism>
<accession>A0A8H5D107</accession>
<dbReference type="PANTHER" id="PTHR43004:SF19">
    <property type="entry name" value="BINDING MONOOXYGENASE, PUTATIVE (JCVI)-RELATED"/>
    <property type="match status" value="1"/>
</dbReference>
<protein>
    <recommendedName>
        <fullName evidence="10">FAD-binding domain-containing protein</fullName>
    </recommendedName>
</protein>
<sequence length="557" mass="61620">MSHPVLIVGAGPTGLVLALTLLRNNVPVRIIEKQPKYQIGQRGSGIQSRTLEVYKVLGILQEILDASGQFQQIEQWLFKAEKPAKVMDMSVTTPNTSSRPYNNPAMLGQDRHEHILRNVLDRDYGCKVELGTEFISFEQHPDHVVVNLEKTVDGQTTTETATFAYLVGTDGAHSKVRKELGLTFLGESIPSVAVLVGDMDIKGMDRKYWRLWGDQDTGSPMGRRMISLRPTETDDDRVNFYISGFGEEKVLAGGREAIVECIKEATGRSDLQFGELIVANIWRPNIRMVNKFGEGRVFIAGDAAHCHSPTGGQGIVSGVQDSYLFTNFNLGWKLSLTYKNLASGSLLETYSQERLLVIATMLEKTTELFHKTFGTNGRDGWFRGYELRQLGVNYRRGPLVVDQKYTEVEEGSDPYRAGDDGTVRAGDRAPDAPGLVKHSNRSETTSFFDVFKPSVHTVIVFAGATGTDEQDAVLKAVTQYPKGTVQTVVVYPTSSSAMDSLSAQADYVLVDCEGHAYKNYVVSDTELSVVVVRPDAYIGALILQRDSLESYFKNIFA</sequence>
<dbReference type="Pfam" id="PF01494">
    <property type="entry name" value="FAD_binding_3"/>
    <property type="match status" value="1"/>
</dbReference>
<evidence type="ECO:0000259" key="7">
    <source>
        <dbReference type="Pfam" id="PF07976"/>
    </source>
</evidence>
<dbReference type="InterPro" id="IPR036249">
    <property type="entry name" value="Thioredoxin-like_sf"/>
</dbReference>